<accession>B5U536</accession>
<dbReference type="KEGG" id="vg:6940768"/>
<sequence>MKIDWRKHDRNAPDSTYVRLARPGDILRFPNDSRLWQVQSVTETKNLVGTWKVKFYGRSTPVTFGRFDRAKLFFRFTNPDRVEDLSATA</sequence>
<keyword evidence="2" id="KW-1185">Reference proteome</keyword>
<dbReference type="EMBL" id="FJ174691">
    <property type="protein sequence ID" value="ACI12482.1"/>
    <property type="molecule type" value="Genomic_DNA"/>
</dbReference>
<dbReference type="RefSeq" id="YP_002242123.1">
    <property type="nucleotide sequence ID" value="NC_011292.1"/>
</dbReference>
<proteinExistence type="predicted"/>
<name>B5U536_9CAUD</name>
<dbReference type="GeneID" id="6940768"/>
<gene>
    <name evidence="1" type="primary">66</name>
    <name evidence="1" type="ORF">KONSTANTINE_66</name>
</gene>
<evidence type="ECO:0000313" key="1">
    <source>
        <dbReference type="EMBL" id="ACI12482.1"/>
    </source>
</evidence>
<evidence type="ECO:0000313" key="2">
    <source>
        <dbReference type="Proteomes" id="UP000002183"/>
    </source>
</evidence>
<protein>
    <submittedName>
        <fullName evidence="1">Uncharacterized protein</fullName>
    </submittedName>
</protein>
<dbReference type="Proteomes" id="UP000002183">
    <property type="component" value="Segment"/>
</dbReference>
<organism evidence="1 2">
    <name type="scientific">Mycobacterium phage Konstantine</name>
    <dbReference type="NCBI Taxonomy" id="563121"/>
    <lineage>
        <taxon>Viruses</taxon>
        <taxon>Duplodnaviria</taxon>
        <taxon>Heunggongvirae</taxon>
        <taxon>Uroviricota</taxon>
        <taxon>Caudoviricetes</taxon>
        <taxon>Konstantinevirus</taxon>
        <taxon>Konstantinevirus konstantine</taxon>
    </lineage>
</organism>
<reference evidence="1 2" key="1">
    <citation type="submission" date="2008-09" db="EMBL/GenBank/DDBJ databases">
        <authorList>
            <person name="Tantoco A.T."/>
            <person name="Edgar R.H."/>
            <person name="Ko C."/>
            <person name="Chambers R.A."/>
            <person name="Jacobs-Sera D."/>
            <person name="Hendrix R.W."/>
            <person name="Hatfull G.F."/>
        </authorList>
    </citation>
    <scope>NUCLEOTIDE SEQUENCE [LARGE SCALE GENOMIC DNA]</scope>
</reference>